<organism evidence="9">
    <name type="scientific">freshwater metagenome</name>
    <dbReference type="NCBI Taxonomy" id="449393"/>
    <lineage>
        <taxon>unclassified sequences</taxon>
        <taxon>metagenomes</taxon>
        <taxon>ecological metagenomes</taxon>
    </lineage>
</organism>
<dbReference type="PANTHER" id="PTHR33406:SF6">
    <property type="entry name" value="MEMBRANE PROTEIN YDGH-RELATED"/>
    <property type="match status" value="1"/>
</dbReference>
<evidence type="ECO:0000313" key="9">
    <source>
        <dbReference type="EMBL" id="CAB4974316.1"/>
    </source>
</evidence>
<feature type="transmembrane region" description="Helical" evidence="7">
    <location>
        <begin position="393"/>
        <end position="417"/>
    </location>
</feature>
<evidence type="ECO:0000259" key="8">
    <source>
        <dbReference type="PROSITE" id="PS50156"/>
    </source>
</evidence>
<dbReference type="InterPro" id="IPR000731">
    <property type="entry name" value="SSD"/>
</dbReference>
<evidence type="ECO:0000256" key="4">
    <source>
        <dbReference type="ARBA" id="ARBA00022692"/>
    </source>
</evidence>
<dbReference type="InterPro" id="IPR004869">
    <property type="entry name" value="MMPL_dom"/>
</dbReference>
<keyword evidence="3" id="KW-1003">Cell membrane</keyword>
<dbReference type="Pfam" id="PF03176">
    <property type="entry name" value="MMPL"/>
    <property type="match status" value="2"/>
</dbReference>
<evidence type="ECO:0000256" key="5">
    <source>
        <dbReference type="ARBA" id="ARBA00022989"/>
    </source>
</evidence>
<dbReference type="EMBL" id="CAFBOG010000042">
    <property type="protein sequence ID" value="CAB4974316.1"/>
    <property type="molecule type" value="Genomic_DNA"/>
</dbReference>
<feature type="transmembrane region" description="Helical" evidence="7">
    <location>
        <begin position="769"/>
        <end position="795"/>
    </location>
</feature>
<proteinExistence type="inferred from homology"/>
<evidence type="ECO:0000256" key="3">
    <source>
        <dbReference type="ARBA" id="ARBA00022475"/>
    </source>
</evidence>
<evidence type="ECO:0000256" key="6">
    <source>
        <dbReference type="ARBA" id="ARBA00023136"/>
    </source>
</evidence>
<comment type="subcellular location">
    <subcellularLocation>
        <location evidence="1">Cell membrane</location>
        <topology evidence="1">Multi-pass membrane protein</topology>
    </subcellularLocation>
</comment>
<feature type="transmembrane region" description="Helical" evidence="7">
    <location>
        <begin position="643"/>
        <end position="662"/>
    </location>
</feature>
<protein>
    <submittedName>
        <fullName evidence="9">Unannotated protein</fullName>
    </submittedName>
</protein>
<gene>
    <name evidence="9" type="ORF">UFOPK3914_00646</name>
</gene>
<evidence type="ECO:0000256" key="2">
    <source>
        <dbReference type="ARBA" id="ARBA00010157"/>
    </source>
</evidence>
<dbReference type="SUPFAM" id="SSF82866">
    <property type="entry name" value="Multidrug efflux transporter AcrB transmembrane domain"/>
    <property type="match status" value="2"/>
</dbReference>
<dbReference type="InterPro" id="IPR001036">
    <property type="entry name" value="Acrflvin-R"/>
</dbReference>
<reference evidence="9" key="1">
    <citation type="submission" date="2020-05" db="EMBL/GenBank/DDBJ databases">
        <authorList>
            <person name="Chiriac C."/>
            <person name="Salcher M."/>
            <person name="Ghai R."/>
            <person name="Kavagutti S V."/>
        </authorList>
    </citation>
    <scope>NUCLEOTIDE SEQUENCE</scope>
</reference>
<feature type="transmembrane region" description="Helical" evidence="7">
    <location>
        <begin position="266"/>
        <end position="286"/>
    </location>
</feature>
<dbReference type="InterPro" id="IPR050545">
    <property type="entry name" value="Mycobact_MmpL"/>
</dbReference>
<feature type="domain" description="SSD" evidence="8">
    <location>
        <begin position="668"/>
        <end position="794"/>
    </location>
</feature>
<feature type="transmembrane region" description="Helical" evidence="7">
    <location>
        <begin position="319"/>
        <end position="337"/>
    </location>
</feature>
<name>A0A6J7M0H1_9ZZZZ</name>
<feature type="transmembrane region" description="Helical" evidence="7">
    <location>
        <begin position="358"/>
        <end position="381"/>
    </location>
</feature>
<dbReference type="PROSITE" id="PS50156">
    <property type="entry name" value="SSD"/>
    <property type="match status" value="2"/>
</dbReference>
<keyword evidence="4 7" id="KW-0812">Transmembrane</keyword>
<feature type="transmembrane region" description="Helical" evidence="7">
    <location>
        <begin position="701"/>
        <end position="720"/>
    </location>
</feature>
<evidence type="ECO:0000256" key="7">
    <source>
        <dbReference type="SAM" id="Phobius"/>
    </source>
</evidence>
<dbReference type="GO" id="GO:0005886">
    <property type="term" value="C:plasma membrane"/>
    <property type="evidence" value="ECO:0007669"/>
    <property type="project" value="UniProtKB-SubCell"/>
</dbReference>
<evidence type="ECO:0000256" key="1">
    <source>
        <dbReference type="ARBA" id="ARBA00004651"/>
    </source>
</evidence>
<feature type="domain" description="SSD" evidence="8">
    <location>
        <begin position="296"/>
        <end position="417"/>
    </location>
</feature>
<feature type="transmembrane region" description="Helical" evidence="7">
    <location>
        <begin position="293"/>
        <end position="313"/>
    </location>
</feature>
<comment type="similarity">
    <text evidence="2">Belongs to the resistance-nodulation-cell division (RND) (TC 2.A.6) family. MmpL subfamily.</text>
</comment>
<dbReference type="PANTHER" id="PTHR33406">
    <property type="entry name" value="MEMBRANE PROTEIN MJ1562-RELATED"/>
    <property type="match status" value="1"/>
</dbReference>
<feature type="transmembrane region" description="Helical" evidence="7">
    <location>
        <begin position="741"/>
        <end position="763"/>
    </location>
</feature>
<sequence>MRMQRFWSWMAVNLGRHAGMVAAIGLVFTIALGFGITKLEFATGQDSYLNKNDVVYKDNIAYQELFGGQAMLSVISMDNGAKIDSIFTKEGIATMEAVAQDLRDSGQVLGVISPVTALDFSASLVTSPDGNPFNAVAAKALLNAQKVAEASGDTVSAQARTADLAITTQRLLAVPADQQTLENPEWVKFLLYDNAGEVRLALRPFFPDDTHAQMITRLPGNGSIEAEGAASETIVETTKALKFPDAQVTTTGAPVLLKGINDYLKGGMLGLGAIAVAVMMVILLLFFNVRWRLLPLLVVLIGVIWAFGLAGYLGVPLTLVTIAGLPVMLGIGIDYAIQMHSRIEEEVIIGRSPHPIQSAARGLGPALLVVTFDAVFAFLAIQISKVPMIREFGWLLIVGIIAICISSIVNPLAALGIREYKSPTKGRDFSEGKLGRLVVKMGSLPATAALWLAVAAVIVFVVGSVLEPQLKLETDPINWVNQDSQVIKDLRNIESEIGGSSELGVFVQSTDAASLYSDSSVAFVDTFTREQMAKYSKELLVGSSIVATVSDLTDIPGAKHISPAAADVQQAWDLAPKDIQLSTASPNGENFNIAFLTRPTSLEGQAVVVDGIRQTEAPTGIKVTPSGLAVVGVGLLQNLEANLVQLTWLAVGLVFLFLWVRLRSFVRAVLSMVPVLIASGVATIAIYLLGIELSPMTAVGGPLVVATCTEFTSLILLRYIEERQRGLEPREAIDITAGRTGRAFIVSAMTAIAGVGVIAFSSLPLLANFGLFVALKIAIALIAALTILPPLIVWADKRGWVSKGMLDRPEAPFIEVPDHRADVLS</sequence>
<dbReference type="GO" id="GO:0022857">
    <property type="term" value="F:transmembrane transporter activity"/>
    <property type="evidence" value="ECO:0007669"/>
    <property type="project" value="InterPro"/>
</dbReference>
<dbReference type="AlphaFoldDB" id="A0A6J7M0H1"/>
<accession>A0A6J7M0H1</accession>
<dbReference type="PRINTS" id="PR00702">
    <property type="entry name" value="ACRIFLAVINRP"/>
</dbReference>
<keyword evidence="5 7" id="KW-1133">Transmembrane helix</keyword>
<feature type="transmembrane region" description="Helical" evidence="7">
    <location>
        <begin position="669"/>
        <end position="689"/>
    </location>
</feature>
<dbReference type="Gene3D" id="1.20.1640.10">
    <property type="entry name" value="Multidrug efflux transporter AcrB transmembrane domain"/>
    <property type="match status" value="2"/>
</dbReference>
<feature type="transmembrane region" description="Helical" evidence="7">
    <location>
        <begin position="437"/>
        <end position="462"/>
    </location>
</feature>
<keyword evidence="6 7" id="KW-0472">Membrane</keyword>